<accession>A0A8J2PHW6</accession>
<reference evidence="3" key="1">
    <citation type="submission" date="2021-06" db="EMBL/GenBank/DDBJ databases">
        <authorList>
            <person name="Hodson N. C."/>
            <person name="Mongue J. A."/>
            <person name="Jaron S. K."/>
        </authorList>
    </citation>
    <scope>NUCLEOTIDE SEQUENCE</scope>
</reference>
<feature type="non-terminal residue" evidence="3">
    <location>
        <position position="144"/>
    </location>
</feature>
<gene>
    <name evidence="3" type="ORF">AFUS01_LOCUS32537</name>
</gene>
<dbReference type="Proteomes" id="UP000708208">
    <property type="component" value="Unassembled WGS sequence"/>
</dbReference>
<dbReference type="AlphaFoldDB" id="A0A8J2PHW6"/>
<proteinExistence type="predicted"/>
<evidence type="ECO:0000256" key="2">
    <source>
        <dbReference type="SAM" id="MobiDB-lite"/>
    </source>
</evidence>
<evidence type="ECO:0000313" key="4">
    <source>
        <dbReference type="Proteomes" id="UP000708208"/>
    </source>
</evidence>
<feature type="region of interest" description="Disordered" evidence="2">
    <location>
        <begin position="109"/>
        <end position="128"/>
    </location>
</feature>
<protein>
    <submittedName>
        <fullName evidence="3">Uncharacterized protein</fullName>
    </submittedName>
</protein>
<organism evidence="3 4">
    <name type="scientific">Allacma fusca</name>
    <dbReference type="NCBI Taxonomy" id="39272"/>
    <lineage>
        <taxon>Eukaryota</taxon>
        <taxon>Metazoa</taxon>
        <taxon>Ecdysozoa</taxon>
        <taxon>Arthropoda</taxon>
        <taxon>Hexapoda</taxon>
        <taxon>Collembola</taxon>
        <taxon>Symphypleona</taxon>
        <taxon>Sminthuridae</taxon>
        <taxon>Allacma</taxon>
    </lineage>
</organism>
<comment type="caution">
    <text evidence="3">The sequence shown here is derived from an EMBL/GenBank/DDBJ whole genome shotgun (WGS) entry which is preliminary data.</text>
</comment>
<keyword evidence="4" id="KW-1185">Reference proteome</keyword>
<name>A0A8J2PHW6_9HEXA</name>
<sequence length="144" mass="17026">MLKENEQILQNALKNAREELKARQGQLTNLESKIRLKEDLIRISQQSVRTENEKYFHTVRKCEEKEAYRVSLVQQLGQVNFDLEETGLKIRKLQLSGANLEKKRQRHVDQVKALEGDPENKPEYRSIGEELEVLRDKKRRLDEN</sequence>
<feature type="coiled-coil region" evidence="1">
    <location>
        <begin position="3"/>
        <end position="33"/>
    </location>
</feature>
<keyword evidence="1" id="KW-0175">Coiled coil</keyword>
<evidence type="ECO:0000313" key="3">
    <source>
        <dbReference type="EMBL" id="CAG7822254.1"/>
    </source>
</evidence>
<feature type="non-terminal residue" evidence="3">
    <location>
        <position position="1"/>
    </location>
</feature>
<dbReference type="EMBL" id="CAJVCH010525856">
    <property type="protein sequence ID" value="CAG7822254.1"/>
    <property type="molecule type" value="Genomic_DNA"/>
</dbReference>
<evidence type="ECO:0000256" key="1">
    <source>
        <dbReference type="SAM" id="Coils"/>
    </source>
</evidence>